<protein>
    <submittedName>
        <fullName evidence="6">Flagellar hook-associated protein FlgL</fullName>
    </submittedName>
</protein>
<keyword evidence="6" id="KW-0966">Cell projection</keyword>
<keyword evidence="7" id="KW-1185">Reference proteome</keyword>
<evidence type="ECO:0000313" key="6">
    <source>
        <dbReference type="EMBL" id="GIP51600.1"/>
    </source>
</evidence>
<comment type="similarity">
    <text evidence="2">Belongs to the bacterial flagellin family.</text>
</comment>
<evidence type="ECO:0000256" key="1">
    <source>
        <dbReference type="ARBA" id="ARBA00004365"/>
    </source>
</evidence>
<reference evidence="6 7" key="1">
    <citation type="submission" date="2021-03" db="EMBL/GenBank/DDBJ databases">
        <title>Antimicrobial resistance genes in bacteria isolated from Japanese honey, and their potential for conferring macrolide and lincosamide resistance in the American foulbrood pathogen Paenibacillus larvae.</title>
        <authorList>
            <person name="Okamoto M."/>
            <person name="Kumagai M."/>
            <person name="Kanamori H."/>
            <person name="Takamatsu D."/>
        </authorList>
    </citation>
    <scope>NUCLEOTIDE SEQUENCE [LARGE SCALE GENOMIC DNA]</scope>
    <source>
        <strain evidence="6 7">J42TS3</strain>
    </source>
</reference>
<comment type="caution">
    <text evidence="6">The sequence shown here is derived from an EMBL/GenBank/DDBJ whole genome shotgun (WGS) entry which is preliminary data.</text>
</comment>
<dbReference type="Pfam" id="PF00700">
    <property type="entry name" value="Flagellin_C"/>
    <property type="match status" value="1"/>
</dbReference>
<comment type="subcellular location">
    <subcellularLocation>
        <location evidence="1">Bacterial flagellum</location>
    </subcellularLocation>
</comment>
<gene>
    <name evidence="6" type="primary">flgL</name>
    <name evidence="6" type="ORF">J42TS3_06350</name>
</gene>
<evidence type="ECO:0000256" key="2">
    <source>
        <dbReference type="ARBA" id="ARBA00005709"/>
    </source>
</evidence>
<dbReference type="InterPro" id="IPR001029">
    <property type="entry name" value="Flagellin_N"/>
</dbReference>
<accession>A0ABQ4M6H2</accession>
<dbReference type="EMBL" id="BOSL01000001">
    <property type="protein sequence ID" value="GIP51600.1"/>
    <property type="molecule type" value="Genomic_DNA"/>
</dbReference>
<dbReference type="NCBIfam" id="TIGR02550">
    <property type="entry name" value="flagell_flgL"/>
    <property type="match status" value="1"/>
</dbReference>
<organism evidence="6 7">
    <name type="scientific">Paenibacillus vini</name>
    <dbReference type="NCBI Taxonomy" id="1476024"/>
    <lineage>
        <taxon>Bacteria</taxon>
        <taxon>Bacillati</taxon>
        <taxon>Bacillota</taxon>
        <taxon>Bacilli</taxon>
        <taxon>Bacillales</taxon>
        <taxon>Paenibacillaceae</taxon>
        <taxon>Paenibacillus</taxon>
    </lineage>
</organism>
<feature type="domain" description="Flagellin C-terminal" evidence="5">
    <location>
        <begin position="215"/>
        <end position="288"/>
    </location>
</feature>
<dbReference type="RefSeq" id="WP_213653725.1">
    <property type="nucleotide sequence ID" value="NZ_BOSL01000001.1"/>
</dbReference>
<evidence type="ECO:0000259" key="4">
    <source>
        <dbReference type="Pfam" id="PF00669"/>
    </source>
</evidence>
<dbReference type="PANTHER" id="PTHR42792:SF1">
    <property type="entry name" value="FLAGELLAR HOOK-ASSOCIATED PROTEIN 3"/>
    <property type="match status" value="1"/>
</dbReference>
<dbReference type="Gene3D" id="1.20.1330.10">
    <property type="entry name" value="f41 fragment of flagellin, N-terminal domain"/>
    <property type="match status" value="1"/>
</dbReference>
<keyword evidence="3" id="KW-0975">Bacterial flagellum</keyword>
<sequence length="298" mass="32418">MALRVTSNMMSNQVLRNLNKNLNKMSDLQNQESTGRKLNKPSDDPVGVTYALRYRSELSANSQYQRNVDTALGWLDTTDSVMSQAEDVMNRLKQLSVQASSGTNPQSALDSIGAELQELKKQLSDLGNTQINGKFIFNGETYNIKPYDAADPAAAITDTGAVEYTVGQGVTFQINTSGNDFFGPKGGADNVFNIIDKISTAISTGSFTGIAAEVSHIDSRLNKMVSVHAETGARTNRVELMQNRLENEDFSLTKLQSKTEDADIAEVMIQTNIASNIYQASLSAGAKIISPTLVDFIR</sequence>
<dbReference type="InterPro" id="IPR046358">
    <property type="entry name" value="Flagellin_C"/>
</dbReference>
<dbReference type="Pfam" id="PF00669">
    <property type="entry name" value="Flagellin_N"/>
    <property type="match status" value="1"/>
</dbReference>
<keyword evidence="6" id="KW-0969">Cilium</keyword>
<keyword evidence="6" id="KW-0282">Flagellum</keyword>
<dbReference type="SUPFAM" id="SSF64518">
    <property type="entry name" value="Phase 1 flagellin"/>
    <property type="match status" value="1"/>
</dbReference>
<evidence type="ECO:0000256" key="3">
    <source>
        <dbReference type="ARBA" id="ARBA00023143"/>
    </source>
</evidence>
<evidence type="ECO:0000313" key="7">
    <source>
        <dbReference type="Proteomes" id="UP000679992"/>
    </source>
</evidence>
<dbReference type="InterPro" id="IPR001492">
    <property type="entry name" value="Flagellin"/>
</dbReference>
<proteinExistence type="inferred from homology"/>
<dbReference type="Proteomes" id="UP000679992">
    <property type="component" value="Unassembled WGS sequence"/>
</dbReference>
<evidence type="ECO:0000259" key="5">
    <source>
        <dbReference type="Pfam" id="PF00700"/>
    </source>
</evidence>
<name>A0ABQ4M6H2_9BACL</name>
<dbReference type="InterPro" id="IPR013384">
    <property type="entry name" value="Flagell_FlgL"/>
</dbReference>
<feature type="domain" description="Flagellin N-terminal" evidence="4">
    <location>
        <begin position="6"/>
        <end position="140"/>
    </location>
</feature>
<dbReference type="PANTHER" id="PTHR42792">
    <property type="entry name" value="FLAGELLIN"/>
    <property type="match status" value="1"/>
</dbReference>